<feature type="transmembrane region" description="Helical" evidence="1">
    <location>
        <begin position="133"/>
        <end position="151"/>
    </location>
</feature>
<feature type="transmembrane region" description="Helical" evidence="1">
    <location>
        <begin position="188"/>
        <end position="206"/>
    </location>
</feature>
<keyword evidence="3" id="KW-1185">Reference proteome</keyword>
<dbReference type="AlphaFoldDB" id="U4KJS4"/>
<dbReference type="EMBL" id="FO681347">
    <property type="protein sequence ID" value="CCV63692.1"/>
    <property type="molecule type" value="Genomic_DNA"/>
</dbReference>
<feature type="transmembrane region" description="Helical" evidence="1">
    <location>
        <begin position="32"/>
        <end position="50"/>
    </location>
</feature>
<feature type="transmembrane region" description="Helical" evidence="1">
    <location>
        <begin position="226"/>
        <end position="244"/>
    </location>
</feature>
<keyword evidence="1" id="KW-1133">Transmembrane helix</keyword>
<dbReference type="RefSeq" id="WP_026654507.1">
    <property type="nucleotide sequence ID" value="NC_022538.1"/>
</dbReference>
<dbReference type="STRING" id="1318466.BN85401150"/>
<dbReference type="OrthoDB" id="5122730at2"/>
<evidence type="ECO:0000313" key="2">
    <source>
        <dbReference type="EMBL" id="CCV63692.1"/>
    </source>
</evidence>
<dbReference type="Proteomes" id="UP000032740">
    <property type="component" value="Chromosome"/>
</dbReference>
<feature type="transmembrane region" description="Helical" evidence="1">
    <location>
        <begin position="56"/>
        <end position="76"/>
    </location>
</feature>
<protein>
    <recommendedName>
        <fullName evidence="4">DUF3307 domain-containing protein</fullName>
    </recommendedName>
</protein>
<gene>
    <name evidence="2" type="ORF">BN85401150</name>
</gene>
<organism evidence="2 3">
    <name type="scientific">Alteracholeplasma palmae (strain ATCC 49389 / J233)</name>
    <name type="common">Acholeplasma palmae</name>
    <dbReference type="NCBI Taxonomy" id="1318466"/>
    <lineage>
        <taxon>Bacteria</taxon>
        <taxon>Bacillati</taxon>
        <taxon>Mycoplasmatota</taxon>
        <taxon>Mollicutes</taxon>
        <taxon>Acholeplasmatales</taxon>
        <taxon>Acholeplasmataceae</taxon>
        <taxon>Acholeplasma</taxon>
    </lineage>
</organism>
<dbReference type="KEGG" id="apal:BN85401150"/>
<sequence>MLFLKLLLIFHILGYFYFQKDRTSLVKKEKKLLLTLSILMYAIAFIPLFWISNNIVLVIVTILSLSFVYYIFDLIGSKINNLEKEKRIFFINQIVHILFVVAFWLMLKDTFTGMDAVNSFFLQNDIQISVEKIISIILILLIIIKPAALIVEKCLPKQSSDETESTSEKEKSESNVNYGGIIGVLERVTIALLAILNLWSSIALVLTAKSIARFKQLEDKNFAQKYLIGTLLSLIITLLTILLFL</sequence>
<feature type="transmembrane region" description="Helical" evidence="1">
    <location>
        <begin position="88"/>
        <end position="107"/>
    </location>
</feature>
<evidence type="ECO:0008006" key="4">
    <source>
        <dbReference type="Google" id="ProtNLM"/>
    </source>
</evidence>
<evidence type="ECO:0000256" key="1">
    <source>
        <dbReference type="SAM" id="Phobius"/>
    </source>
</evidence>
<dbReference type="InterPro" id="IPR021737">
    <property type="entry name" value="Phage_phiKZ_Orf197"/>
</dbReference>
<proteinExistence type="predicted"/>
<name>U4KJS4_ALTPJ</name>
<keyword evidence="1" id="KW-0812">Transmembrane</keyword>
<dbReference type="Pfam" id="PF11750">
    <property type="entry name" value="DUF3307"/>
    <property type="match status" value="1"/>
</dbReference>
<keyword evidence="1" id="KW-0472">Membrane</keyword>
<reference evidence="2 3" key="1">
    <citation type="journal article" date="2013" name="J. Mol. Microbiol. Biotechnol.">
        <title>Analysis of the Complete Genomes of Acholeplasma brassicae , A. palmae and A. laidlawii and Their Comparison to the Obligate Parasites from ' Candidatus Phytoplasma'.</title>
        <authorList>
            <person name="Kube M."/>
            <person name="Siewert C."/>
            <person name="Migdoll A.M."/>
            <person name="Duduk B."/>
            <person name="Holz S."/>
            <person name="Rabus R."/>
            <person name="Seemuller E."/>
            <person name="Mitrovic J."/>
            <person name="Muller I."/>
            <person name="Buttner C."/>
            <person name="Reinhardt R."/>
        </authorList>
    </citation>
    <scope>NUCLEOTIDE SEQUENCE [LARGE SCALE GENOMIC DNA]</scope>
    <source>
        <strain evidence="2 3">J233</strain>
    </source>
</reference>
<accession>U4KJS4</accession>
<dbReference type="HOGENOM" id="CLU_072282_0_0_14"/>
<evidence type="ECO:0000313" key="3">
    <source>
        <dbReference type="Proteomes" id="UP000032740"/>
    </source>
</evidence>